<dbReference type="InterPro" id="IPR045074">
    <property type="entry name" value="GST_C_Tau"/>
</dbReference>
<keyword evidence="1" id="KW-0963">Cytoplasm</keyword>
<dbReference type="PANTHER" id="PTHR11260:SF622">
    <property type="entry name" value="GLUTATHIONE S-TRANSFERASE"/>
    <property type="match status" value="1"/>
</dbReference>
<dbReference type="Gene3D" id="1.20.1050.10">
    <property type="match status" value="2"/>
</dbReference>
<reference evidence="3" key="1">
    <citation type="submission" date="2020-09" db="EMBL/GenBank/DDBJ databases">
        <title>Genome-Enabled Discovery of Anthraquinone Biosynthesis in Senna tora.</title>
        <authorList>
            <person name="Kang S.-H."/>
            <person name="Pandey R.P."/>
            <person name="Lee C.-M."/>
            <person name="Sim J.-S."/>
            <person name="Jeong J.-T."/>
            <person name="Choi B.-S."/>
            <person name="Jung M."/>
            <person name="Ginzburg D."/>
            <person name="Zhao K."/>
            <person name="Won S.Y."/>
            <person name="Oh T.-J."/>
            <person name="Yu Y."/>
            <person name="Kim N.-H."/>
            <person name="Lee O.R."/>
            <person name="Lee T.-H."/>
            <person name="Bashyal P."/>
            <person name="Kim T.-S."/>
            <person name="Lee W.-H."/>
            <person name="Kawkins C."/>
            <person name="Kim C.-K."/>
            <person name="Kim J.S."/>
            <person name="Ahn B.O."/>
            <person name="Rhee S.Y."/>
            <person name="Sohng J.K."/>
        </authorList>
    </citation>
    <scope>NUCLEOTIDE SEQUENCE</scope>
    <source>
        <tissue evidence="3">Leaf</tissue>
    </source>
</reference>
<dbReference type="InterPro" id="IPR036282">
    <property type="entry name" value="Glutathione-S-Trfase_C_sf"/>
</dbReference>
<sequence length="249" mass="28187">MEEKPSEEVIKASSYNIFLSKGKERGKAIDEFSEVVKVFEEGMKRDFPEKFPFFNGETLGVLDIVVGANACNYLAAQEAIGYQVIGSEKNPEFFKWVNALKEHPLMKDTLPPHHKLFVLYMDIIIDTQVLPCVYPIMRSQGEEKKQAIENLIGMLKVVEEGMKKDLGDQFPFFNGETLGFLDIVVGANICSYEAFHEAFDVEIIGANKNPVFYSWVNALKEHPLIKDNMPPHDKLVARMKYLALSTKAS</sequence>
<dbReference type="PANTHER" id="PTHR11260">
    <property type="entry name" value="GLUTATHIONE S-TRANSFERASE, GST, SUPERFAMILY, GST DOMAIN CONTAINING"/>
    <property type="match status" value="1"/>
</dbReference>
<evidence type="ECO:0000259" key="2">
    <source>
        <dbReference type="PROSITE" id="PS50405"/>
    </source>
</evidence>
<proteinExistence type="inferred from homology"/>
<dbReference type="CDD" id="cd03185">
    <property type="entry name" value="GST_C_Tau"/>
    <property type="match status" value="2"/>
</dbReference>
<comment type="catalytic activity">
    <reaction evidence="1">
        <text>RX + glutathione = an S-substituted glutathione + a halide anion + H(+)</text>
        <dbReference type="Rhea" id="RHEA:16437"/>
        <dbReference type="ChEBI" id="CHEBI:15378"/>
        <dbReference type="ChEBI" id="CHEBI:16042"/>
        <dbReference type="ChEBI" id="CHEBI:17792"/>
        <dbReference type="ChEBI" id="CHEBI:57925"/>
        <dbReference type="ChEBI" id="CHEBI:90779"/>
        <dbReference type="EC" id="2.5.1.18"/>
    </reaction>
</comment>
<dbReference type="EMBL" id="JAAIUW010000011">
    <property type="protein sequence ID" value="KAF7809130.1"/>
    <property type="molecule type" value="Genomic_DNA"/>
</dbReference>
<comment type="subcellular location">
    <subcellularLocation>
        <location evidence="1">Cytoplasm</location>
        <location evidence="1">Cytosol</location>
    </subcellularLocation>
</comment>
<dbReference type="GO" id="GO:0004364">
    <property type="term" value="F:glutathione transferase activity"/>
    <property type="evidence" value="ECO:0007669"/>
    <property type="project" value="UniProtKB-UniRule"/>
</dbReference>
<dbReference type="Proteomes" id="UP000634136">
    <property type="component" value="Unassembled WGS sequence"/>
</dbReference>
<gene>
    <name evidence="3" type="ORF">G2W53_035873</name>
</gene>
<dbReference type="InterPro" id="IPR010987">
    <property type="entry name" value="Glutathione-S-Trfase_C-like"/>
</dbReference>
<comment type="caution">
    <text evidence="3">The sequence shown here is derived from an EMBL/GenBank/DDBJ whole genome shotgun (WGS) entry which is preliminary data.</text>
</comment>
<name>A0A834SUT3_9FABA</name>
<accession>A0A834SUT3</accession>
<dbReference type="AlphaFoldDB" id="A0A834SUT3"/>
<dbReference type="PROSITE" id="PS50405">
    <property type="entry name" value="GST_CTER"/>
    <property type="match status" value="1"/>
</dbReference>
<evidence type="ECO:0000313" key="3">
    <source>
        <dbReference type="EMBL" id="KAF7809130.1"/>
    </source>
</evidence>
<dbReference type="GO" id="GO:0006749">
    <property type="term" value="P:glutathione metabolic process"/>
    <property type="evidence" value="ECO:0007669"/>
    <property type="project" value="InterPro"/>
</dbReference>
<dbReference type="InterPro" id="IPR045073">
    <property type="entry name" value="Omega/Tau-like"/>
</dbReference>
<evidence type="ECO:0000313" key="4">
    <source>
        <dbReference type="Proteomes" id="UP000634136"/>
    </source>
</evidence>
<organism evidence="3 4">
    <name type="scientific">Senna tora</name>
    <dbReference type="NCBI Taxonomy" id="362788"/>
    <lineage>
        <taxon>Eukaryota</taxon>
        <taxon>Viridiplantae</taxon>
        <taxon>Streptophyta</taxon>
        <taxon>Embryophyta</taxon>
        <taxon>Tracheophyta</taxon>
        <taxon>Spermatophyta</taxon>
        <taxon>Magnoliopsida</taxon>
        <taxon>eudicotyledons</taxon>
        <taxon>Gunneridae</taxon>
        <taxon>Pentapetalae</taxon>
        <taxon>rosids</taxon>
        <taxon>fabids</taxon>
        <taxon>Fabales</taxon>
        <taxon>Fabaceae</taxon>
        <taxon>Caesalpinioideae</taxon>
        <taxon>Cassia clade</taxon>
        <taxon>Senna</taxon>
    </lineage>
</organism>
<feature type="domain" description="GST C-terminal" evidence="2">
    <location>
        <begin position="111"/>
        <end position="242"/>
    </location>
</feature>
<dbReference type="GO" id="GO:0005829">
    <property type="term" value="C:cytosol"/>
    <property type="evidence" value="ECO:0007669"/>
    <property type="project" value="UniProtKB-SubCell"/>
</dbReference>
<keyword evidence="4" id="KW-1185">Reference proteome</keyword>
<protein>
    <recommendedName>
        <fullName evidence="1">Glutathione S-transferase</fullName>
        <ecNumber evidence="1">2.5.1.18</ecNumber>
    </recommendedName>
</protein>
<dbReference type="OrthoDB" id="1436066at2759"/>
<keyword evidence="1 3" id="KW-0808">Transferase</keyword>
<dbReference type="EC" id="2.5.1.18" evidence="1"/>
<dbReference type="SUPFAM" id="SSF47616">
    <property type="entry name" value="GST C-terminal domain-like"/>
    <property type="match status" value="2"/>
</dbReference>
<comment type="function">
    <text evidence="1">Is involved in the conjugation of reduced glutathione to a wide number of exogenous and endogenous hydrophobic electrophiles.</text>
</comment>
<comment type="similarity">
    <text evidence="1">Belongs to the GST superfamily.</text>
</comment>
<evidence type="ECO:0000256" key="1">
    <source>
        <dbReference type="RuleBase" id="RU369102"/>
    </source>
</evidence>